<dbReference type="Gene3D" id="3.10.310.50">
    <property type="match status" value="1"/>
</dbReference>
<reference evidence="4" key="1">
    <citation type="journal article" date="2013" name="PLoS ONE">
        <title>Metagenomic insights into the carbohydrate-active enzymes carried by the microorganisms adhering to solid digesta in the rumen of cows.</title>
        <authorList>
            <person name="Wang L."/>
            <person name="Hatem A."/>
            <person name="Catalyurek U.V."/>
            <person name="Morrison M."/>
            <person name="Yu Z."/>
        </authorList>
    </citation>
    <scope>NUCLEOTIDE SEQUENCE</scope>
</reference>
<keyword evidence="1" id="KW-0812">Transmembrane</keyword>
<organism evidence="4">
    <name type="scientific">uncultured bacterium Contig1578</name>
    <dbReference type="NCBI Taxonomy" id="1393460"/>
    <lineage>
        <taxon>Bacteria</taxon>
        <taxon>environmental samples</taxon>
    </lineage>
</organism>
<name>W0FK04_9BACT</name>
<feature type="domain" description="TPM" evidence="3">
    <location>
        <begin position="59"/>
        <end position="178"/>
    </location>
</feature>
<accession>W0FK04</accession>
<protein>
    <submittedName>
        <fullName evidence="4">Beta-propeller domains of methanol dehydrogenase type</fullName>
    </submittedName>
</protein>
<evidence type="ECO:0000256" key="1">
    <source>
        <dbReference type="SAM" id="Phobius"/>
    </source>
</evidence>
<dbReference type="EMBL" id="KC246823">
    <property type="protein sequence ID" value="AHF25203.1"/>
    <property type="molecule type" value="Genomic_DNA"/>
</dbReference>
<keyword evidence="2" id="KW-0732">Signal</keyword>
<dbReference type="AlphaFoldDB" id="W0FK04"/>
<keyword evidence="1" id="KW-1133">Transmembrane helix</keyword>
<feature type="signal peptide" evidence="2">
    <location>
        <begin position="1"/>
        <end position="19"/>
    </location>
</feature>
<evidence type="ECO:0000259" key="3">
    <source>
        <dbReference type="Pfam" id="PF04536"/>
    </source>
</evidence>
<feature type="transmembrane region" description="Helical" evidence="1">
    <location>
        <begin position="215"/>
        <end position="239"/>
    </location>
</feature>
<sequence length="240" mass="25472">MKRLCALLTALLMAFALLAAVAETADGNGLSSQGAGDGQGALAQAAGQASAAYTKQPLVVDGANLLTQSEREALEAKAQKLSLTYGLNVAIMTTNTLGGKTVGLSTADYYDETYGNNADGIMLAVYMDTRDLYILTTGTGIYMFTDYGIDYICDDIADQLSNRRYVAAFDRYLDDVADFVEEAVTNTPYDVDHRYNETTSSVTDNVTGSLPVTGLLSALVFGCFSGPTLLAWLLSLLGVI</sequence>
<dbReference type="Pfam" id="PF04536">
    <property type="entry name" value="TPM_phosphatase"/>
    <property type="match status" value="1"/>
</dbReference>
<feature type="chain" id="PRO_5004788757" evidence="2">
    <location>
        <begin position="20"/>
        <end position="240"/>
    </location>
</feature>
<keyword evidence="1" id="KW-0472">Membrane</keyword>
<proteinExistence type="predicted"/>
<evidence type="ECO:0000256" key="2">
    <source>
        <dbReference type="SAM" id="SignalP"/>
    </source>
</evidence>
<dbReference type="InterPro" id="IPR007621">
    <property type="entry name" value="TPM_dom"/>
</dbReference>
<evidence type="ECO:0000313" key="4">
    <source>
        <dbReference type="EMBL" id="AHF25203.1"/>
    </source>
</evidence>